<dbReference type="InterPro" id="IPR036761">
    <property type="entry name" value="TTHA0802/YceI-like_sf"/>
</dbReference>
<dbReference type="PANTHER" id="PTHR34406">
    <property type="entry name" value="PROTEIN YCEI"/>
    <property type="match status" value="1"/>
</dbReference>
<name>A0ABP9BM65_9MICC</name>
<dbReference type="InterPro" id="IPR007372">
    <property type="entry name" value="Lipid/polyisoprenoid-bd_YceI"/>
</dbReference>
<evidence type="ECO:0000259" key="2">
    <source>
        <dbReference type="SMART" id="SM00867"/>
    </source>
</evidence>
<proteinExistence type="inferred from homology"/>
<accession>A0ABP9BM65</accession>
<gene>
    <name evidence="3" type="ORF">GCM10023352_16240</name>
</gene>
<dbReference type="SMART" id="SM00867">
    <property type="entry name" value="YceI"/>
    <property type="match status" value="1"/>
</dbReference>
<dbReference type="PANTHER" id="PTHR34406:SF1">
    <property type="entry name" value="PROTEIN YCEI"/>
    <property type="match status" value="1"/>
</dbReference>
<organism evidence="3 4">
    <name type="scientific">Rothia endophytica</name>
    <dbReference type="NCBI Taxonomy" id="1324766"/>
    <lineage>
        <taxon>Bacteria</taxon>
        <taxon>Bacillati</taxon>
        <taxon>Actinomycetota</taxon>
        <taxon>Actinomycetes</taxon>
        <taxon>Micrococcales</taxon>
        <taxon>Micrococcaceae</taxon>
        <taxon>Rothia</taxon>
    </lineage>
</organism>
<comment type="caution">
    <text evidence="3">The sequence shown here is derived from an EMBL/GenBank/DDBJ whole genome shotgun (WGS) entry which is preliminary data.</text>
</comment>
<dbReference type="RefSeq" id="WP_237203463.1">
    <property type="nucleotide sequence ID" value="NZ_BAABKP010000003.1"/>
</dbReference>
<sequence length="183" mass="20244">MNPDFIGQWDVDAQHSRFGFSARHAMVTKVRGEFGQFEGKANIKDVGQGESEVNIVLHVDSLETRSGDRDQHLMGADFFDAETYPTITFSSTTVDEIDEGAFIVTGNLTIREVTRAISIPLELTGISEDSFGNTRAGLEGTRRINRKDWGLKWNQVLDNGGVMVADKITLEFDLSLVKLDSSS</sequence>
<evidence type="ECO:0000256" key="1">
    <source>
        <dbReference type="ARBA" id="ARBA00008812"/>
    </source>
</evidence>
<evidence type="ECO:0000313" key="4">
    <source>
        <dbReference type="Proteomes" id="UP001500187"/>
    </source>
</evidence>
<dbReference type="SUPFAM" id="SSF101874">
    <property type="entry name" value="YceI-like"/>
    <property type="match status" value="1"/>
</dbReference>
<protein>
    <submittedName>
        <fullName evidence="3">YceI family protein</fullName>
    </submittedName>
</protein>
<reference evidence="4" key="1">
    <citation type="journal article" date="2019" name="Int. J. Syst. Evol. Microbiol.">
        <title>The Global Catalogue of Microorganisms (GCM) 10K type strain sequencing project: providing services to taxonomists for standard genome sequencing and annotation.</title>
        <authorList>
            <consortium name="The Broad Institute Genomics Platform"/>
            <consortium name="The Broad Institute Genome Sequencing Center for Infectious Disease"/>
            <person name="Wu L."/>
            <person name="Ma J."/>
        </authorList>
    </citation>
    <scope>NUCLEOTIDE SEQUENCE [LARGE SCALE GENOMIC DNA]</scope>
    <source>
        <strain evidence="4">JCM 18541</strain>
    </source>
</reference>
<dbReference type="Gene3D" id="2.40.128.110">
    <property type="entry name" value="Lipid/polyisoprenoid-binding, YceI-like"/>
    <property type="match status" value="1"/>
</dbReference>
<dbReference type="Pfam" id="PF04264">
    <property type="entry name" value="YceI"/>
    <property type="match status" value="1"/>
</dbReference>
<comment type="similarity">
    <text evidence="1">Belongs to the UPF0312 family.</text>
</comment>
<dbReference type="Proteomes" id="UP001500187">
    <property type="component" value="Unassembled WGS sequence"/>
</dbReference>
<keyword evidence="4" id="KW-1185">Reference proteome</keyword>
<dbReference type="EMBL" id="BAABKP010000003">
    <property type="protein sequence ID" value="GAA4797410.1"/>
    <property type="molecule type" value="Genomic_DNA"/>
</dbReference>
<feature type="domain" description="Lipid/polyisoprenoid-binding YceI-like" evidence="2">
    <location>
        <begin position="8"/>
        <end position="177"/>
    </location>
</feature>
<evidence type="ECO:0000313" key="3">
    <source>
        <dbReference type="EMBL" id="GAA4797410.1"/>
    </source>
</evidence>